<evidence type="ECO:0000259" key="3">
    <source>
        <dbReference type="PROSITE" id="PS50158"/>
    </source>
</evidence>
<dbReference type="InterPro" id="IPR001878">
    <property type="entry name" value="Znf_CCHC"/>
</dbReference>
<dbReference type="SMART" id="SM00343">
    <property type="entry name" value="ZnF_C2HC"/>
    <property type="match status" value="1"/>
</dbReference>
<reference evidence="4" key="2">
    <citation type="submission" date="2015-02" db="UniProtKB">
        <authorList>
            <consortium name="EnsemblMetazoa"/>
        </authorList>
    </citation>
    <scope>IDENTIFICATION</scope>
</reference>
<feature type="compositionally biased region" description="Polar residues" evidence="2">
    <location>
        <begin position="216"/>
        <end position="229"/>
    </location>
</feature>
<keyword evidence="1" id="KW-0863">Zinc-finger</keyword>
<dbReference type="GO" id="GO:0003677">
    <property type="term" value="F:DNA binding"/>
    <property type="evidence" value="ECO:0007669"/>
    <property type="project" value="InterPro"/>
</dbReference>
<dbReference type="AlphaFoldDB" id="T1JAE4"/>
<dbReference type="Proteomes" id="UP000014500">
    <property type="component" value="Unassembled WGS sequence"/>
</dbReference>
<dbReference type="Pfam" id="PF00098">
    <property type="entry name" value="zf-CCHC"/>
    <property type="match status" value="1"/>
</dbReference>
<feature type="domain" description="CCHC-type" evidence="3">
    <location>
        <begin position="239"/>
        <end position="254"/>
    </location>
</feature>
<feature type="region of interest" description="Disordered" evidence="2">
    <location>
        <begin position="189"/>
        <end position="230"/>
    </location>
</feature>
<evidence type="ECO:0000313" key="5">
    <source>
        <dbReference type="Proteomes" id="UP000014500"/>
    </source>
</evidence>
<keyword evidence="1" id="KW-0479">Metal-binding</keyword>
<protein>
    <recommendedName>
        <fullName evidence="3">CCHC-type domain-containing protein</fullName>
    </recommendedName>
</protein>
<dbReference type="PhylomeDB" id="T1JAE4"/>
<dbReference type="GO" id="GO:0008270">
    <property type="term" value="F:zinc ion binding"/>
    <property type="evidence" value="ECO:0007669"/>
    <property type="project" value="UniProtKB-KW"/>
</dbReference>
<dbReference type="EnsemblMetazoa" id="SMAR010710-RA">
    <property type="protein sequence ID" value="SMAR010710-PA"/>
    <property type="gene ID" value="SMAR010710"/>
</dbReference>
<dbReference type="SUPFAM" id="SSF54171">
    <property type="entry name" value="DNA-binding domain"/>
    <property type="match status" value="1"/>
</dbReference>
<proteinExistence type="predicted"/>
<sequence>MPKDKVGKESKASHMQLLIRDNYEEWQLSIQLLLHKSVLYGFTDETKFGKRPVGAAAIESFRHAAAKFDTTKEVWEHIKTVFASSTRSRKMRLLQELCLIEKKLEETMMAFVDRLDTAAKDYFVLKMTDEDLKTYLLIARCGKEYDQLRLIIDQWPDTDFKWEKVSNALMAEENHHRYAKVKSELKTDESEKVYATTGAGRGKNPRNQRYKKKSDANTTPSAGQATQQGGEKKPFVITCYNCQGAGHIARDCPSPRKPRPVKNESASVLTSSSRAKPKSATKEPPLELGEGFSSIHGIGDIRLEVLDLNGSKCVVTLKSACYAPKFRRNLISLAKLDRGGVKFSGKKGLLKFYDDKPSDTFMYGKLSSSHGLYKLVGRTLFANNNLKETIGKSNLIPGSLAFVHIPAHQREHKHSPRAWKGIMLGYAMGTRGYRIWDPENETIIETKHFNWPDFENLSEQGTEINKKQEGLIDNNLETDDDNEIFYDTMSTTDDGSSSDGSEGMDDAEQESQHRMLPTPVKPTSQAQMSGSRTRGPMQPMSIVDSPLAPNIGTRKKDKTRTCAKSPDVIRERVVTTYSVPNMPGWTKEVVIRQKGVTKGDQDTYFYDVEGRGPMRSYGDIESRCKKLDVPFVKDNFKFESRKATDPRPKS</sequence>
<dbReference type="PROSITE" id="PS50158">
    <property type="entry name" value="ZF_CCHC"/>
    <property type="match status" value="1"/>
</dbReference>
<dbReference type="Gene3D" id="4.10.60.10">
    <property type="entry name" value="Zinc finger, CCHC-type"/>
    <property type="match status" value="1"/>
</dbReference>
<dbReference type="SUPFAM" id="SSF57756">
    <property type="entry name" value="Retrovirus zinc finger-like domains"/>
    <property type="match status" value="1"/>
</dbReference>
<dbReference type="EMBL" id="JH431995">
    <property type="status" value="NOT_ANNOTATED_CDS"/>
    <property type="molecule type" value="Genomic_DNA"/>
</dbReference>
<feature type="region of interest" description="Disordered" evidence="2">
    <location>
        <begin position="250"/>
        <end position="287"/>
    </location>
</feature>
<dbReference type="PANTHER" id="PTHR47481">
    <property type="match status" value="1"/>
</dbReference>
<dbReference type="InterPro" id="IPR036875">
    <property type="entry name" value="Znf_CCHC_sf"/>
</dbReference>
<evidence type="ECO:0000256" key="1">
    <source>
        <dbReference type="PROSITE-ProRule" id="PRU00047"/>
    </source>
</evidence>
<keyword evidence="1" id="KW-0862">Zinc</keyword>
<evidence type="ECO:0000256" key="2">
    <source>
        <dbReference type="SAM" id="MobiDB-lite"/>
    </source>
</evidence>
<name>T1JAE4_STRMM</name>
<reference evidence="5" key="1">
    <citation type="submission" date="2011-05" db="EMBL/GenBank/DDBJ databases">
        <authorList>
            <person name="Richards S.R."/>
            <person name="Qu J."/>
            <person name="Jiang H."/>
            <person name="Jhangiani S.N."/>
            <person name="Agravi P."/>
            <person name="Goodspeed R."/>
            <person name="Gross S."/>
            <person name="Mandapat C."/>
            <person name="Jackson L."/>
            <person name="Mathew T."/>
            <person name="Pu L."/>
            <person name="Thornton R."/>
            <person name="Saada N."/>
            <person name="Wilczek-Boney K.B."/>
            <person name="Lee S."/>
            <person name="Kovar C."/>
            <person name="Wu Y."/>
            <person name="Scherer S.E."/>
            <person name="Worley K.C."/>
            <person name="Muzny D.M."/>
            <person name="Gibbs R."/>
        </authorList>
    </citation>
    <scope>NUCLEOTIDE SEQUENCE</scope>
    <source>
        <strain evidence="5">Brora</strain>
    </source>
</reference>
<feature type="compositionally biased region" description="Polar residues" evidence="2">
    <location>
        <begin position="264"/>
        <end position="274"/>
    </location>
</feature>
<dbReference type="Pfam" id="PF14223">
    <property type="entry name" value="Retrotran_gag_2"/>
    <property type="match status" value="1"/>
</dbReference>
<feature type="compositionally biased region" description="Basic residues" evidence="2">
    <location>
        <begin position="203"/>
        <end position="212"/>
    </location>
</feature>
<organism evidence="4 5">
    <name type="scientific">Strigamia maritima</name>
    <name type="common">European centipede</name>
    <name type="synonym">Geophilus maritimus</name>
    <dbReference type="NCBI Taxonomy" id="126957"/>
    <lineage>
        <taxon>Eukaryota</taxon>
        <taxon>Metazoa</taxon>
        <taxon>Ecdysozoa</taxon>
        <taxon>Arthropoda</taxon>
        <taxon>Myriapoda</taxon>
        <taxon>Chilopoda</taxon>
        <taxon>Pleurostigmophora</taxon>
        <taxon>Geophilomorpha</taxon>
        <taxon>Linotaeniidae</taxon>
        <taxon>Strigamia</taxon>
    </lineage>
</organism>
<dbReference type="Pfam" id="PF25597">
    <property type="entry name" value="SH3_retrovirus"/>
    <property type="match status" value="1"/>
</dbReference>
<evidence type="ECO:0000313" key="4">
    <source>
        <dbReference type="EnsemblMetazoa" id="SMAR010710-PA"/>
    </source>
</evidence>
<keyword evidence="5" id="KW-1185">Reference proteome</keyword>
<accession>T1JAE4</accession>
<dbReference type="PANTHER" id="PTHR47481:SF31">
    <property type="entry name" value="OS01G0873500 PROTEIN"/>
    <property type="match status" value="1"/>
</dbReference>
<feature type="compositionally biased region" description="Low complexity" evidence="2">
    <location>
        <begin position="489"/>
        <end position="501"/>
    </location>
</feature>
<feature type="region of interest" description="Disordered" evidence="2">
    <location>
        <begin position="489"/>
        <end position="558"/>
    </location>
</feature>
<dbReference type="HOGENOM" id="CLU_001650_11_6_1"/>
<dbReference type="InterPro" id="IPR016177">
    <property type="entry name" value="DNA-bd_dom_sf"/>
</dbReference>
<feature type="compositionally biased region" description="Polar residues" evidence="2">
    <location>
        <begin position="521"/>
        <end position="532"/>
    </location>
</feature>
<dbReference type="Gene3D" id="3.30.890.10">
    <property type="entry name" value="Methyl-cpg-binding Protein 2, Chain A"/>
    <property type="match status" value="1"/>
</dbReference>
<dbReference type="InterPro" id="IPR057670">
    <property type="entry name" value="SH3_retrovirus"/>
</dbReference>